<dbReference type="InParanoid" id="A0A1Z5K8R3"/>
<feature type="transmembrane region" description="Helical" evidence="2">
    <location>
        <begin position="332"/>
        <end position="351"/>
    </location>
</feature>
<organism evidence="3 4">
    <name type="scientific">Fistulifera solaris</name>
    <name type="common">Oleaginous diatom</name>
    <dbReference type="NCBI Taxonomy" id="1519565"/>
    <lineage>
        <taxon>Eukaryota</taxon>
        <taxon>Sar</taxon>
        <taxon>Stramenopiles</taxon>
        <taxon>Ochrophyta</taxon>
        <taxon>Bacillariophyta</taxon>
        <taxon>Bacillariophyceae</taxon>
        <taxon>Bacillariophycidae</taxon>
        <taxon>Naviculales</taxon>
        <taxon>Naviculaceae</taxon>
        <taxon>Fistulifera</taxon>
    </lineage>
</organism>
<feature type="compositionally biased region" description="Basic and acidic residues" evidence="1">
    <location>
        <begin position="626"/>
        <end position="640"/>
    </location>
</feature>
<evidence type="ECO:0000256" key="2">
    <source>
        <dbReference type="SAM" id="Phobius"/>
    </source>
</evidence>
<feature type="transmembrane region" description="Helical" evidence="2">
    <location>
        <begin position="123"/>
        <end position="143"/>
    </location>
</feature>
<feature type="transmembrane region" description="Helical" evidence="2">
    <location>
        <begin position="224"/>
        <end position="242"/>
    </location>
</feature>
<reference evidence="3 4" key="1">
    <citation type="journal article" date="2015" name="Plant Cell">
        <title>Oil accumulation by the oleaginous diatom Fistulifera solaris as revealed by the genome and transcriptome.</title>
        <authorList>
            <person name="Tanaka T."/>
            <person name="Maeda Y."/>
            <person name="Veluchamy A."/>
            <person name="Tanaka M."/>
            <person name="Abida H."/>
            <person name="Marechal E."/>
            <person name="Bowler C."/>
            <person name="Muto M."/>
            <person name="Sunaga Y."/>
            <person name="Tanaka M."/>
            <person name="Yoshino T."/>
            <person name="Taniguchi T."/>
            <person name="Fukuda Y."/>
            <person name="Nemoto M."/>
            <person name="Matsumoto M."/>
            <person name="Wong P.S."/>
            <person name="Aburatani S."/>
            <person name="Fujibuchi W."/>
        </authorList>
    </citation>
    <scope>NUCLEOTIDE SEQUENCE [LARGE SCALE GENOMIC DNA]</scope>
    <source>
        <strain evidence="3 4">JPCC DA0580</strain>
    </source>
</reference>
<name>A0A1Z5K8R3_FISSO</name>
<dbReference type="EMBL" id="BDSP01000184">
    <property type="protein sequence ID" value="GAX22525.1"/>
    <property type="molecule type" value="Genomic_DNA"/>
</dbReference>
<feature type="transmembrane region" description="Helical" evidence="2">
    <location>
        <begin position="496"/>
        <end position="519"/>
    </location>
</feature>
<proteinExistence type="predicted"/>
<keyword evidence="2" id="KW-1133">Transmembrane helix</keyword>
<keyword evidence="2" id="KW-0812">Transmembrane</keyword>
<dbReference type="OrthoDB" id="48775at2759"/>
<comment type="caution">
    <text evidence="3">The sequence shown here is derived from an EMBL/GenBank/DDBJ whole genome shotgun (WGS) entry which is preliminary data.</text>
</comment>
<protein>
    <submittedName>
        <fullName evidence="3">Uncharacterized protein</fullName>
    </submittedName>
</protein>
<evidence type="ECO:0000313" key="3">
    <source>
        <dbReference type="EMBL" id="GAX22525.1"/>
    </source>
</evidence>
<evidence type="ECO:0000313" key="4">
    <source>
        <dbReference type="Proteomes" id="UP000198406"/>
    </source>
</evidence>
<feature type="region of interest" description="Disordered" evidence="1">
    <location>
        <begin position="254"/>
        <end position="290"/>
    </location>
</feature>
<sequence length="655" mass="75796">MDSSCSSFQRLLTPEQATAACETWRQFYEQVWLPLQVPDRTVWQQALWLAVQDTRAAATSSVHFWILTLRPVVLFAHMTLQWILQVIWKYVIVKGISQQGVLYVKTAGRRWYQWQCSLTREQVVMELVLAVSVVALYYLHRFLQRQTYFQRLSAWIRAKVRVLQLYYDRSKRGTAKAYERTVRKIATTSLRLAVMMPHLLFWGVAAATKWLLPSFLSWLACDTALLPVLRLWYPVTATLLFLHDMKLVTQPHIKTSTQTPQRKTSSTPRTPLLRMFPRTTPASEPRKRREVNEMKERETYWLQFWMTNAAFLCGKGVWQALPFVTKVVNRTWILQLELLLYIWVFVMPYLLPQIAHAPEGKPLALLEPHIRRVARTVYQSTQLFSDAWWETWVVRPLTTTLNLLVTLRMLSRNFANELRNVVTQSKALLLPSLSLFMPRFLSIFGLLFVQYVLPLYQQSTLRHERMLRYWVIHILLSAITQATDAILWWIPLSRVVIFAAFVVIGTVPAVVDLCIRMILHDLEVFRLLPSTEEQLEKSSWASRGVHALLERLPKATEDPLTPAKEEETVNAAHGASLPSIDSDQEQDDAVLYATSEDDPCSSSEGSHATDENKPASKKKAPKRSQHKTESVVDKENEGNVRRSARQRTRTERLAS</sequence>
<keyword evidence="2" id="KW-0472">Membrane</keyword>
<feature type="transmembrane region" description="Helical" evidence="2">
    <location>
        <begin position="436"/>
        <end position="456"/>
    </location>
</feature>
<dbReference type="Proteomes" id="UP000198406">
    <property type="component" value="Unassembled WGS sequence"/>
</dbReference>
<accession>A0A1Z5K8R3</accession>
<evidence type="ECO:0000256" key="1">
    <source>
        <dbReference type="SAM" id="MobiDB-lite"/>
    </source>
</evidence>
<keyword evidence="4" id="KW-1185">Reference proteome</keyword>
<feature type="transmembrane region" description="Helical" evidence="2">
    <location>
        <begin position="468"/>
        <end position="490"/>
    </location>
</feature>
<feature type="compositionally biased region" description="Basic residues" evidence="1">
    <location>
        <begin position="615"/>
        <end position="625"/>
    </location>
</feature>
<feature type="compositionally biased region" description="Polar residues" evidence="1">
    <location>
        <begin position="254"/>
        <end position="269"/>
    </location>
</feature>
<feature type="transmembrane region" description="Helical" evidence="2">
    <location>
        <begin position="190"/>
        <end position="212"/>
    </location>
</feature>
<feature type="region of interest" description="Disordered" evidence="1">
    <location>
        <begin position="593"/>
        <end position="655"/>
    </location>
</feature>
<gene>
    <name evidence="3" type="ORF">FisN_14Hh147</name>
</gene>
<dbReference type="AlphaFoldDB" id="A0A1Z5K8R3"/>